<dbReference type="InterPro" id="IPR011009">
    <property type="entry name" value="Kinase-like_dom_sf"/>
</dbReference>
<dbReference type="RefSeq" id="XP_022255729.1">
    <property type="nucleotide sequence ID" value="XM_022400021.1"/>
</dbReference>
<evidence type="ECO:0000313" key="2">
    <source>
        <dbReference type="RefSeq" id="XP_022255729.1"/>
    </source>
</evidence>
<accession>A0ABM1TIM3</accession>
<organism evidence="1 2">
    <name type="scientific">Limulus polyphemus</name>
    <name type="common">Atlantic horseshoe crab</name>
    <dbReference type="NCBI Taxonomy" id="6850"/>
    <lineage>
        <taxon>Eukaryota</taxon>
        <taxon>Metazoa</taxon>
        <taxon>Ecdysozoa</taxon>
        <taxon>Arthropoda</taxon>
        <taxon>Chelicerata</taxon>
        <taxon>Merostomata</taxon>
        <taxon>Xiphosura</taxon>
        <taxon>Limulidae</taxon>
        <taxon>Limulus</taxon>
    </lineage>
</organism>
<gene>
    <name evidence="2" type="primary">LOC111088863</name>
</gene>
<dbReference type="Gene3D" id="1.10.510.10">
    <property type="entry name" value="Transferase(Phosphotransferase) domain 1"/>
    <property type="match status" value="1"/>
</dbReference>
<proteinExistence type="predicted"/>
<protein>
    <submittedName>
        <fullName evidence="2">Uncharacterized protein LOC111088863</fullName>
    </submittedName>
</protein>
<name>A0ABM1TIM3_LIMPO</name>
<dbReference type="SUPFAM" id="SSF56112">
    <property type="entry name" value="Protein kinase-like (PK-like)"/>
    <property type="match status" value="1"/>
</dbReference>
<keyword evidence="1" id="KW-1185">Reference proteome</keyword>
<evidence type="ECO:0000313" key="1">
    <source>
        <dbReference type="Proteomes" id="UP000694941"/>
    </source>
</evidence>
<sequence length="383" mass="43900">MENLVLALGPGVHNYQPFWQSCSELEDLYNPPNLQTLCKAKIIRHVSLRRLKLFESTPHLPKLLVKYLFNLTTNDFEGIECAPFIDTFNLTFYHRALTYRVRCQLDDQIYLATYGNGAHHSRDSCEQSRRSWVKIRHRHIMCVYAEVTDESTGNDFYLLDIPQTTLEHVHALMFSCGLTIPESQLWELAYQLSSALLHMLSHGLHYGPFGLDNIFMIGNTIALENGLTRKSRIESLRDSVCRQNYNSACQRLRKGVKKVKPSSKKDVSNFINEASETKAVWYIGYILCKLATTSFGNAPFLRPSALPHHGYLFPQSFLSGELRNLYSAELRQLIMSTQFPNSLKKPTLEAINILAHTMLHKFSPKSLQASECHFLDWLLNSIP</sequence>
<dbReference type="Proteomes" id="UP000694941">
    <property type="component" value="Unplaced"/>
</dbReference>
<dbReference type="GeneID" id="111088863"/>
<reference evidence="2" key="1">
    <citation type="submission" date="2025-08" db="UniProtKB">
        <authorList>
            <consortium name="RefSeq"/>
        </authorList>
    </citation>
    <scope>IDENTIFICATION</scope>
    <source>
        <tissue evidence="2">Muscle</tissue>
    </source>
</reference>